<dbReference type="KEGG" id="mpp:MICPUCDRAFT_7831"/>
<feature type="non-terminal residue" evidence="2">
    <location>
        <position position="148"/>
    </location>
</feature>
<name>C1MIF3_MICPC</name>
<organism evidence="3">
    <name type="scientific">Micromonas pusilla (strain CCMP1545)</name>
    <name type="common">Picoplanktonic green alga</name>
    <dbReference type="NCBI Taxonomy" id="564608"/>
    <lineage>
        <taxon>Eukaryota</taxon>
        <taxon>Viridiplantae</taxon>
        <taxon>Chlorophyta</taxon>
        <taxon>Mamiellophyceae</taxon>
        <taxon>Mamiellales</taxon>
        <taxon>Mamiellaceae</taxon>
        <taxon>Micromonas</taxon>
    </lineage>
</organism>
<keyword evidence="3" id="KW-1185">Reference proteome</keyword>
<evidence type="ECO:0000313" key="2">
    <source>
        <dbReference type="EMBL" id="EEH60371.1"/>
    </source>
</evidence>
<protein>
    <submittedName>
        <fullName evidence="2">Predicted protein</fullName>
    </submittedName>
</protein>
<dbReference type="GeneID" id="9681213"/>
<dbReference type="InterPro" id="IPR021777">
    <property type="entry name" value="SANBR_BTB"/>
</dbReference>
<dbReference type="Pfam" id="PF11822">
    <property type="entry name" value="BTB_SANBR"/>
    <property type="match status" value="1"/>
</dbReference>
<dbReference type="PANTHER" id="PTHR20946">
    <property type="entry name" value="SANT AND BTB DOMAIN REGULATOR OF CLASS SWITCH RECOMBINATION"/>
    <property type="match status" value="1"/>
</dbReference>
<dbReference type="InterPro" id="IPR045902">
    <property type="entry name" value="SANBR-like"/>
</dbReference>
<proteinExistence type="predicted"/>
<reference evidence="2 3" key="1">
    <citation type="journal article" date="2009" name="Science">
        <title>Green evolution and dynamic adaptations revealed by genomes of the marine picoeukaryotes Micromonas.</title>
        <authorList>
            <person name="Worden A.Z."/>
            <person name="Lee J.H."/>
            <person name="Mock T."/>
            <person name="Rouze P."/>
            <person name="Simmons M.P."/>
            <person name="Aerts A.L."/>
            <person name="Allen A.E."/>
            <person name="Cuvelier M.L."/>
            <person name="Derelle E."/>
            <person name="Everett M.V."/>
            <person name="Foulon E."/>
            <person name="Grimwood J."/>
            <person name="Gundlach H."/>
            <person name="Henrissat B."/>
            <person name="Napoli C."/>
            <person name="McDonald S.M."/>
            <person name="Parker M.S."/>
            <person name="Rombauts S."/>
            <person name="Salamov A."/>
            <person name="Von Dassow P."/>
            <person name="Badger J.H."/>
            <person name="Coutinho P.M."/>
            <person name="Demir E."/>
            <person name="Dubchak I."/>
            <person name="Gentemann C."/>
            <person name="Eikrem W."/>
            <person name="Gready J.E."/>
            <person name="John U."/>
            <person name="Lanier W."/>
            <person name="Lindquist E.A."/>
            <person name="Lucas S."/>
            <person name="Mayer K.F."/>
            <person name="Moreau H."/>
            <person name="Not F."/>
            <person name="Otillar R."/>
            <person name="Panaud O."/>
            <person name="Pangilinan J."/>
            <person name="Paulsen I."/>
            <person name="Piegu B."/>
            <person name="Poliakov A."/>
            <person name="Robbens S."/>
            <person name="Schmutz J."/>
            <person name="Toulza E."/>
            <person name="Wyss T."/>
            <person name="Zelensky A."/>
            <person name="Zhou K."/>
            <person name="Armbrust E.V."/>
            <person name="Bhattacharya D."/>
            <person name="Goodenough U.W."/>
            <person name="Van de Peer Y."/>
            <person name="Grigoriev I.V."/>
        </authorList>
    </citation>
    <scope>NUCLEOTIDE SEQUENCE [LARGE SCALE GENOMIC DNA]</scope>
    <source>
        <strain evidence="2 3">CCMP1545</strain>
    </source>
</reference>
<feature type="domain" description="SANT and BTB" evidence="1">
    <location>
        <begin position="1"/>
        <end position="101"/>
    </location>
</feature>
<dbReference type="RefSeq" id="XP_003055119.1">
    <property type="nucleotide sequence ID" value="XM_003055073.1"/>
</dbReference>
<dbReference type="Proteomes" id="UP000001876">
    <property type="component" value="Unassembled WGS sequence"/>
</dbReference>
<dbReference type="EMBL" id="GG663735">
    <property type="protein sequence ID" value="EEH60371.1"/>
    <property type="molecule type" value="Genomic_DNA"/>
</dbReference>
<dbReference type="OrthoDB" id="550012at2759"/>
<dbReference type="AlphaFoldDB" id="C1MIF3"/>
<evidence type="ECO:0000259" key="1">
    <source>
        <dbReference type="Pfam" id="PF11822"/>
    </source>
</evidence>
<accession>C1MIF3</accession>
<feature type="non-terminal residue" evidence="2">
    <location>
        <position position="1"/>
    </location>
</feature>
<sequence length="148" mass="16282">IVIHVFDEARDARRDFTCELALLTREMRYFRSHLSGSATTTTGQSSSRPPTEMSVHCDVEVFAWLLEYVNATAGPGGIAEGPTLTVENVVPVLISSGALLFALRLTEEALAFIRARILDIVNQPLDVSCLAEHLLRRLAAQLTEDTLE</sequence>
<dbReference type="PANTHER" id="PTHR20946:SF0">
    <property type="entry name" value="SANT AND BTB DOMAIN REGULATOR OF CLASS SWITCH RECOMBINATION"/>
    <property type="match status" value="1"/>
</dbReference>
<gene>
    <name evidence="2" type="ORF">MICPUCDRAFT_7831</name>
</gene>
<evidence type="ECO:0000313" key="3">
    <source>
        <dbReference type="Proteomes" id="UP000001876"/>
    </source>
</evidence>